<protein>
    <submittedName>
        <fullName evidence="1">Uncharacterized protein</fullName>
    </submittedName>
</protein>
<dbReference type="AlphaFoldDB" id="A0A0E9VR88"/>
<reference evidence="1" key="2">
    <citation type="journal article" date="2015" name="Fish Shellfish Immunol.">
        <title>Early steps in the European eel (Anguilla anguilla)-Vibrio vulnificus interaction in the gills: Role of the RtxA13 toxin.</title>
        <authorList>
            <person name="Callol A."/>
            <person name="Pajuelo D."/>
            <person name="Ebbesson L."/>
            <person name="Teles M."/>
            <person name="MacKenzie S."/>
            <person name="Amaro C."/>
        </authorList>
    </citation>
    <scope>NUCLEOTIDE SEQUENCE</scope>
</reference>
<organism evidence="1">
    <name type="scientific">Anguilla anguilla</name>
    <name type="common">European freshwater eel</name>
    <name type="synonym">Muraena anguilla</name>
    <dbReference type="NCBI Taxonomy" id="7936"/>
    <lineage>
        <taxon>Eukaryota</taxon>
        <taxon>Metazoa</taxon>
        <taxon>Chordata</taxon>
        <taxon>Craniata</taxon>
        <taxon>Vertebrata</taxon>
        <taxon>Euteleostomi</taxon>
        <taxon>Actinopterygii</taxon>
        <taxon>Neopterygii</taxon>
        <taxon>Teleostei</taxon>
        <taxon>Anguilliformes</taxon>
        <taxon>Anguillidae</taxon>
        <taxon>Anguilla</taxon>
    </lineage>
</organism>
<dbReference type="EMBL" id="GBXM01028707">
    <property type="protein sequence ID" value="JAH79870.1"/>
    <property type="molecule type" value="Transcribed_RNA"/>
</dbReference>
<evidence type="ECO:0000313" key="1">
    <source>
        <dbReference type="EMBL" id="JAH79870.1"/>
    </source>
</evidence>
<name>A0A0E9VR88_ANGAN</name>
<proteinExistence type="predicted"/>
<sequence length="33" mass="3835">MLKKSLWSFKNISRDVNSKISVVCSKLRDVESH</sequence>
<reference evidence="1" key="1">
    <citation type="submission" date="2014-11" db="EMBL/GenBank/DDBJ databases">
        <authorList>
            <person name="Amaro Gonzalez C."/>
        </authorList>
    </citation>
    <scope>NUCLEOTIDE SEQUENCE</scope>
</reference>
<accession>A0A0E9VR88</accession>